<accession>A0AAD5MR39</accession>
<name>A0AAD5MR39_PARTN</name>
<evidence type="ECO:0000256" key="1">
    <source>
        <dbReference type="SAM" id="MobiDB-lite"/>
    </source>
</evidence>
<keyword evidence="3" id="KW-1185">Reference proteome</keyword>
<sequence length="91" mass="10304">MPGMTNSRAAGPSLRCVERKVHHNDSSKARAETTLNLTRQKRLRKTLMNCRESSSCRTSLDTVQVLAPSDMAQFRRNGIFPAWTSIRDIEI</sequence>
<evidence type="ECO:0000313" key="2">
    <source>
        <dbReference type="EMBL" id="KAJ1361148.1"/>
    </source>
</evidence>
<feature type="region of interest" description="Disordered" evidence="1">
    <location>
        <begin position="1"/>
        <end position="29"/>
    </location>
</feature>
<evidence type="ECO:0000313" key="3">
    <source>
        <dbReference type="Proteomes" id="UP001196413"/>
    </source>
</evidence>
<dbReference type="AlphaFoldDB" id="A0AAD5MR39"/>
<dbReference type="EMBL" id="JAHQIW010004123">
    <property type="protein sequence ID" value="KAJ1361148.1"/>
    <property type="molecule type" value="Genomic_DNA"/>
</dbReference>
<proteinExistence type="predicted"/>
<protein>
    <submittedName>
        <fullName evidence="2">Uncharacterized protein</fullName>
    </submittedName>
</protein>
<comment type="caution">
    <text evidence="2">The sequence shown here is derived from an EMBL/GenBank/DDBJ whole genome shotgun (WGS) entry which is preliminary data.</text>
</comment>
<dbReference type="Proteomes" id="UP001196413">
    <property type="component" value="Unassembled WGS sequence"/>
</dbReference>
<gene>
    <name evidence="2" type="ORF">KIN20_020338</name>
</gene>
<organism evidence="2 3">
    <name type="scientific">Parelaphostrongylus tenuis</name>
    <name type="common">Meningeal worm</name>
    <dbReference type="NCBI Taxonomy" id="148309"/>
    <lineage>
        <taxon>Eukaryota</taxon>
        <taxon>Metazoa</taxon>
        <taxon>Ecdysozoa</taxon>
        <taxon>Nematoda</taxon>
        <taxon>Chromadorea</taxon>
        <taxon>Rhabditida</taxon>
        <taxon>Rhabditina</taxon>
        <taxon>Rhabditomorpha</taxon>
        <taxon>Strongyloidea</taxon>
        <taxon>Metastrongylidae</taxon>
        <taxon>Parelaphostrongylus</taxon>
    </lineage>
</organism>
<feature type="compositionally biased region" description="Basic and acidic residues" evidence="1">
    <location>
        <begin position="16"/>
        <end position="29"/>
    </location>
</feature>
<reference evidence="2" key="1">
    <citation type="submission" date="2021-06" db="EMBL/GenBank/DDBJ databases">
        <title>Parelaphostrongylus tenuis whole genome reference sequence.</title>
        <authorList>
            <person name="Garwood T.J."/>
            <person name="Larsen P.A."/>
            <person name="Fountain-Jones N.M."/>
            <person name="Garbe J.R."/>
            <person name="Macchietto M.G."/>
            <person name="Kania S.A."/>
            <person name="Gerhold R.W."/>
            <person name="Richards J.E."/>
            <person name="Wolf T.M."/>
        </authorList>
    </citation>
    <scope>NUCLEOTIDE SEQUENCE</scope>
    <source>
        <strain evidence="2">MNPRO001-30</strain>
        <tissue evidence="2">Meninges</tissue>
    </source>
</reference>